<evidence type="ECO:0000313" key="3">
    <source>
        <dbReference type="Proteomes" id="UP000015105"/>
    </source>
</evidence>
<dbReference type="Proteomes" id="UP000015105">
    <property type="component" value="Chromosome 2D"/>
</dbReference>
<reference evidence="2" key="5">
    <citation type="journal article" date="2021" name="G3 (Bethesda)">
        <title>Aegilops tauschii genome assembly Aet v5.0 features greater sequence contiguity and improved annotation.</title>
        <authorList>
            <person name="Wang L."/>
            <person name="Zhu T."/>
            <person name="Rodriguez J.C."/>
            <person name="Deal K.R."/>
            <person name="Dubcovsky J."/>
            <person name="McGuire P.E."/>
            <person name="Lux T."/>
            <person name="Spannagl M."/>
            <person name="Mayer K.F.X."/>
            <person name="Baldrich P."/>
            <person name="Meyers B.C."/>
            <person name="Huo N."/>
            <person name="Gu Y.Q."/>
            <person name="Zhou H."/>
            <person name="Devos K.M."/>
            <person name="Bennetzen J.L."/>
            <person name="Unver T."/>
            <person name="Budak H."/>
            <person name="Gulick P.J."/>
            <person name="Galiba G."/>
            <person name="Kalapos B."/>
            <person name="Nelson D.R."/>
            <person name="Li P."/>
            <person name="You F.M."/>
            <person name="Luo M.C."/>
            <person name="Dvorak J."/>
        </authorList>
    </citation>
    <scope>NUCLEOTIDE SEQUENCE [LARGE SCALE GENOMIC DNA]</scope>
    <source>
        <strain evidence="2">cv. AL8/78</strain>
    </source>
</reference>
<keyword evidence="3" id="KW-1185">Reference proteome</keyword>
<protein>
    <submittedName>
        <fullName evidence="2">Uncharacterized protein</fullName>
    </submittedName>
</protein>
<dbReference type="AlphaFoldDB" id="A0A453BFW2"/>
<dbReference type="EnsemblPlants" id="AET2Gv20489900.1">
    <property type="protein sequence ID" value="AET2Gv20489900.1"/>
    <property type="gene ID" value="AET2Gv20489900"/>
</dbReference>
<dbReference type="Gramene" id="AET2Gv20489900.1">
    <property type="protein sequence ID" value="AET2Gv20489900.1"/>
    <property type="gene ID" value="AET2Gv20489900"/>
</dbReference>
<evidence type="ECO:0000256" key="1">
    <source>
        <dbReference type="SAM" id="MobiDB-lite"/>
    </source>
</evidence>
<reference evidence="2" key="4">
    <citation type="submission" date="2019-03" db="UniProtKB">
        <authorList>
            <consortium name="EnsemblPlants"/>
        </authorList>
    </citation>
    <scope>IDENTIFICATION</scope>
</reference>
<feature type="compositionally biased region" description="Basic and acidic residues" evidence="1">
    <location>
        <begin position="80"/>
        <end position="91"/>
    </location>
</feature>
<reference evidence="3" key="1">
    <citation type="journal article" date="2014" name="Science">
        <title>Ancient hybridizations among the ancestral genomes of bread wheat.</title>
        <authorList>
            <consortium name="International Wheat Genome Sequencing Consortium,"/>
            <person name="Marcussen T."/>
            <person name="Sandve S.R."/>
            <person name="Heier L."/>
            <person name="Spannagl M."/>
            <person name="Pfeifer M."/>
            <person name="Jakobsen K.S."/>
            <person name="Wulff B.B."/>
            <person name="Steuernagel B."/>
            <person name="Mayer K.F."/>
            <person name="Olsen O.A."/>
        </authorList>
    </citation>
    <scope>NUCLEOTIDE SEQUENCE [LARGE SCALE GENOMIC DNA]</scope>
    <source>
        <strain evidence="3">cv. AL8/78</strain>
    </source>
</reference>
<feature type="compositionally biased region" description="Pro residues" evidence="1">
    <location>
        <begin position="61"/>
        <end position="75"/>
    </location>
</feature>
<feature type="region of interest" description="Disordered" evidence="1">
    <location>
        <begin position="23"/>
        <end position="91"/>
    </location>
</feature>
<reference evidence="2" key="3">
    <citation type="journal article" date="2017" name="Nature">
        <title>Genome sequence of the progenitor of the wheat D genome Aegilops tauschii.</title>
        <authorList>
            <person name="Luo M.C."/>
            <person name="Gu Y.Q."/>
            <person name="Puiu D."/>
            <person name="Wang H."/>
            <person name="Twardziok S.O."/>
            <person name="Deal K.R."/>
            <person name="Huo N."/>
            <person name="Zhu T."/>
            <person name="Wang L."/>
            <person name="Wang Y."/>
            <person name="McGuire P.E."/>
            <person name="Liu S."/>
            <person name="Long H."/>
            <person name="Ramasamy R.K."/>
            <person name="Rodriguez J.C."/>
            <person name="Van S.L."/>
            <person name="Yuan L."/>
            <person name="Wang Z."/>
            <person name="Xia Z."/>
            <person name="Xiao L."/>
            <person name="Anderson O.D."/>
            <person name="Ouyang S."/>
            <person name="Liang Y."/>
            <person name="Zimin A.V."/>
            <person name="Pertea G."/>
            <person name="Qi P."/>
            <person name="Bennetzen J.L."/>
            <person name="Dai X."/>
            <person name="Dawson M.W."/>
            <person name="Muller H.G."/>
            <person name="Kugler K."/>
            <person name="Rivarola-Duarte L."/>
            <person name="Spannagl M."/>
            <person name="Mayer K.F.X."/>
            <person name="Lu F.H."/>
            <person name="Bevan M.W."/>
            <person name="Leroy P."/>
            <person name="Li P."/>
            <person name="You F.M."/>
            <person name="Sun Q."/>
            <person name="Liu Z."/>
            <person name="Lyons E."/>
            <person name="Wicker T."/>
            <person name="Salzberg S.L."/>
            <person name="Devos K.M."/>
            <person name="Dvorak J."/>
        </authorList>
    </citation>
    <scope>NUCLEOTIDE SEQUENCE [LARGE SCALE GENOMIC DNA]</scope>
    <source>
        <strain evidence="2">cv. AL8/78</strain>
    </source>
</reference>
<organism evidence="2 3">
    <name type="scientific">Aegilops tauschii subsp. strangulata</name>
    <name type="common">Goatgrass</name>
    <dbReference type="NCBI Taxonomy" id="200361"/>
    <lineage>
        <taxon>Eukaryota</taxon>
        <taxon>Viridiplantae</taxon>
        <taxon>Streptophyta</taxon>
        <taxon>Embryophyta</taxon>
        <taxon>Tracheophyta</taxon>
        <taxon>Spermatophyta</taxon>
        <taxon>Magnoliopsida</taxon>
        <taxon>Liliopsida</taxon>
        <taxon>Poales</taxon>
        <taxon>Poaceae</taxon>
        <taxon>BOP clade</taxon>
        <taxon>Pooideae</taxon>
        <taxon>Triticodae</taxon>
        <taxon>Triticeae</taxon>
        <taxon>Triticinae</taxon>
        <taxon>Aegilops</taxon>
    </lineage>
</organism>
<proteinExistence type="predicted"/>
<sequence>KSLAASPLQSGLASLSLTLLLHLRPPPQPGRRGGAPPASRLITHLHPSIGAASHDHLHHGPPAPYHPSCQPPAPSHPRRGRPDKVSGAPRD</sequence>
<evidence type="ECO:0000313" key="2">
    <source>
        <dbReference type="EnsemblPlants" id="AET2Gv20489900.1"/>
    </source>
</evidence>
<accession>A0A453BFW2</accession>
<reference evidence="3" key="2">
    <citation type="journal article" date="2017" name="Nat. Plants">
        <title>The Aegilops tauschii genome reveals multiple impacts of transposons.</title>
        <authorList>
            <person name="Zhao G."/>
            <person name="Zou C."/>
            <person name="Li K."/>
            <person name="Wang K."/>
            <person name="Li T."/>
            <person name="Gao L."/>
            <person name="Zhang X."/>
            <person name="Wang H."/>
            <person name="Yang Z."/>
            <person name="Liu X."/>
            <person name="Jiang W."/>
            <person name="Mao L."/>
            <person name="Kong X."/>
            <person name="Jiao Y."/>
            <person name="Jia J."/>
        </authorList>
    </citation>
    <scope>NUCLEOTIDE SEQUENCE [LARGE SCALE GENOMIC DNA]</scope>
    <source>
        <strain evidence="3">cv. AL8/78</strain>
    </source>
</reference>
<name>A0A453BFW2_AEGTS</name>